<dbReference type="Proteomes" id="UP000258344">
    <property type="component" value="Segment"/>
</dbReference>
<proteinExistence type="predicted"/>
<dbReference type="GO" id="GO:0031012">
    <property type="term" value="C:extracellular matrix"/>
    <property type="evidence" value="ECO:0007669"/>
    <property type="project" value="TreeGrafter"/>
</dbReference>
<dbReference type="GO" id="GO:0030020">
    <property type="term" value="F:extracellular matrix structural constituent conferring tensile strength"/>
    <property type="evidence" value="ECO:0007669"/>
    <property type="project" value="TreeGrafter"/>
</dbReference>
<dbReference type="Gene3D" id="1.20.5.320">
    <property type="entry name" value="6-Phosphogluconate Dehydrogenase, domain 3"/>
    <property type="match status" value="3"/>
</dbReference>
<dbReference type="GO" id="GO:0030198">
    <property type="term" value="P:extracellular matrix organization"/>
    <property type="evidence" value="ECO:0007669"/>
    <property type="project" value="TreeGrafter"/>
</dbReference>
<dbReference type="PANTHER" id="PTHR24023">
    <property type="entry name" value="COLLAGEN ALPHA"/>
    <property type="match status" value="1"/>
</dbReference>
<dbReference type="GO" id="GO:0005615">
    <property type="term" value="C:extracellular space"/>
    <property type="evidence" value="ECO:0007669"/>
    <property type="project" value="TreeGrafter"/>
</dbReference>
<name>E3PZ74_9CAUD</name>
<evidence type="ECO:0000313" key="2">
    <source>
        <dbReference type="Proteomes" id="UP000258344"/>
    </source>
</evidence>
<reference evidence="1 2" key="1">
    <citation type="journal article" date="2014" name="Front. Microbiol.">
        <title>Comparative genomics defines the core genome of the growing N4-like phage genus and identifies N4-like Roseophage specific genes.</title>
        <authorList>
            <person name="Chan J.Z."/>
            <person name="Millard A.D."/>
            <person name="Mann N.H."/>
            <person name="Schafer H."/>
        </authorList>
    </citation>
    <scope>NUCLEOTIDE SEQUENCE [LARGE SCALE GENOMIC DNA]</scope>
</reference>
<dbReference type="EMBL" id="FR682616">
    <property type="protein sequence ID" value="CBW47025.1"/>
    <property type="molecule type" value="Genomic_DNA"/>
</dbReference>
<protein>
    <submittedName>
        <fullName evidence="1">Structural, host-like protein</fullName>
    </submittedName>
</protein>
<dbReference type="InterPro" id="IPR050149">
    <property type="entry name" value="Collagen_superfamily"/>
</dbReference>
<sequence length="653" mass="68067">MNDLNLTAVMEPRYVLTIQDQSVVVGSDFNLTLQENSSPLKLTVGLQGQKGIQGDVGPQGPVGPAGPAGTDGTDGVSFAFDGTDTFANRNLYDAEVVGWRFLASDTGEIYVRLDPTGWSAPIQLKGDTGPQGPQGIQGVQGPIGPQGNPGADGQGFVVDAYAELVNLGTYDNEAEGFSVVDPVTGLLYIRYSVAGTWTNGIQFVGPEGPTGPIGPAGPTGAPGAAGADGADFAFDAVGTLPEKNLYNAQPEGFTFLDEVNGNFYVRNDATIGAWTNAIPFQGPTGPQGAQGDAGISAYDLAVSQQGFVGSVSDWLTTLTAYGVAVSNGFVGTQADWLIHINAYGIAVQNGYLGTQAQWLQDMTAYGIAVLNGYVGTEIEWLVHINAYGRALDNGFVGTELEWLDSLTAYGVAQSNGYAGTKAAWLTSLTAYGVAVDNGFVGSEPDWLTHISAYGVAVQNGFVGTELQWLDSLVGPTGPQGIQGLKGDTGQSLIPDAIDTFANRALYDTELEGFVFMASDTGLIYFRETVFNGTWSVGVPFRGPDGLPGDATTRSTITTATYTVLNTDLETGREIKKVDNAVGCAITVPAGLTNQEPCTFIQTNAGQITFAGAVGVTILSAESALLSRVQGSFVTLLPDGDTADLYYLTGDIVA</sequence>
<dbReference type="PANTHER" id="PTHR24023:SF1082">
    <property type="entry name" value="COLLAGEN TRIPLE HELIX REPEAT"/>
    <property type="match status" value="1"/>
</dbReference>
<organism evidence="1 2">
    <name type="scientific">Roseovarius sp. 217 phage 1</name>
    <dbReference type="NCBI Taxonomy" id="874471"/>
    <lineage>
        <taxon>Viruses</taxon>
        <taxon>Duplodnaviria</taxon>
        <taxon>Heunggongvirae</taxon>
        <taxon>Uroviricota</taxon>
        <taxon>Caudoviricetes</taxon>
        <taxon>Schitoviridae</taxon>
        <taxon>Rhodovirinae</taxon>
        <taxon>Plymouthvirus</taxon>
        <taxon>Roseovarius Plymouth podovirus 1</taxon>
    </lineage>
</organism>
<evidence type="ECO:0000313" key="1">
    <source>
        <dbReference type="EMBL" id="CBW47025.1"/>
    </source>
</evidence>
<accession>E3PZ74</accession>